<reference evidence="2" key="1">
    <citation type="submission" date="2013-09" db="EMBL/GenBank/DDBJ databases">
        <title>Corchorus olitorius genome sequencing.</title>
        <authorList>
            <person name="Alam M."/>
            <person name="Haque M.S."/>
            <person name="Islam M.S."/>
            <person name="Emdad E.M."/>
            <person name="Islam M.M."/>
            <person name="Ahmed B."/>
            <person name="Halim A."/>
            <person name="Hossen Q.M.M."/>
            <person name="Hossain M.Z."/>
            <person name="Ahmed R."/>
            <person name="Khan M.M."/>
            <person name="Islam R."/>
            <person name="Rashid M.M."/>
            <person name="Khan S.A."/>
            <person name="Rahman M.S."/>
            <person name="Alam M."/>
            <person name="Yahiya A.S."/>
            <person name="Khan M.S."/>
            <person name="Azam M.S."/>
            <person name="Haque T."/>
            <person name="Lashkar M.Z.H."/>
            <person name="Akhand A.I."/>
            <person name="Morshed G."/>
            <person name="Roy S."/>
            <person name="Uddin K.S."/>
            <person name="Rabeya T."/>
            <person name="Hossain A.S."/>
            <person name="Chowdhury A."/>
            <person name="Snigdha A.R."/>
            <person name="Mortoza M.S."/>
            <person name="Matin S.A."/>
            <person name="Hoque S.M.E."/>
            <person name="Islam M.K."/>
            <person name="Roy D.K."/>
            <person name="Haider R."/>
            <person name="Moosa M.M."/>
            <person name="Elias S.M."/>
            <person name="Hasan A.M."/>
            <person name="Jahan S."/>
            <person name="Shafiuddin M."/>
            <person name="Mahmood N."/>
            <person name="Shommy N.S."/>
        </authorList>
    </citation>
    <scope>NUCLEOTIDE SEQUENCE [LARGE SCALE GENOMIC DNA]</scope>
    <source>
        <strain evidence="2">cv. O-4</strain>
    </source>
</reference>
<keyword evidence="2" id="KW-1185">Reference proteome</keyword>
<proteinExistence type="predicted"/>
<sequence>MSNPFHQSPFPGWHEQQPGPPFQTFLVASRSRLLKQRHWCFGVRASDGFAERGRKRERFVIER</sequence>
<protein>
    <submittedName>
        <fullName evidence="1">Ubiquitin-like modifier-activating enzyme atg7</fullName>
    </submittedName>
</protein>
<comment type="caution">
    <text evidence="1">The sequence shown here is derived from an EMBL/GenBank/DDBJ whole genome shotgun (WGS) entry which is preliminary data.</text>
</comment>
<accession>A0A1R3HZR7</accession>
<dbReference type="Proteomes" id="UP000187203">
    <property type="component" value="Unassembled WGS sequence"/>
</dbReference>
<evidence type="ECO:0000313" key="1">
    <source>
        <dbReference type="EMBL" id="OMO75789.1"/>
    </source>
</evidence>
<gene>
    <name evidence="1" type="ORF">COLO4_25882</name>
</gene>
<name>A0A1R3HZR7_9ROSI</name>
<dbReference type="EMBL" id="AWUE01019156">
    <property type="protein sequence ID" value="OMO75789.1"/>
    <property type="molecule type" value="Genomic_DNA"/>
</dbReference>
<dbReference type="AlphaFoldDB" id="A0A1R3HZR7"/>
<organism evidence="1 2">
    <name type="scientific">Corchorus olitorius</name>
    <dbReference type="NCBI Taxonomy" id="93759"/>
    <lineage>
        <taxon>Eukaryota</taxon>
        <taxon>Viridiplantae</taxon>
        <taxon>Streptophyta</taxon>
        <taxon>Embryophyta</taxon>
        <taxon>Tracheophyta</taxon>
        <taxon>Spermatophyta</taxon>
        <taxon>Magnoliopsida</taxon>
        <taxon>eudicotyledons</taxon>
        <taxon>Gunneridae</taxon>
        <taxon>Pentapetalae</taxon>
        <taxon>rosids</taxon>
        <taxon>malvids</taxon>
        <taxon>Malvales</taxon>
        <taxon>Malvaceae</taxon>
        <taxon>Grewioideae</taxon>
        <taxon>Apeibeae</taxon>
        <taxon>Corchorus</taxon>
    </lineage>
</organism>
<evidence type="ECO:0000313" key="2">
    <source>
        <dbReference type="Proteomes" id="UP000187203"/>
    </source>
</evidence>